<name>A0A498J317_MALDO</name>
<proteinExistence type="inferred from homology"/>
<dbReference type="PANTHER" id="PTHR11278">
    <property type="entry name" value="40S RIBOSOMAL PROTEIN S7"/>
    <property type="match status" value="1"/>
</dbReference>
<evidence type="ECO:0000256" key="1">
    <source>
        <dbReference type="ARBA" id="ARBA00007820"/>
    </source>
</evidence>
<dbReference type="AlphaFoldDB" id="A0A498J317"/>
<keyword evidence="3 4" id="KW-0687">Ribonucleoprotein</keyword>
<dbReference type="GO" id="GO:0006412">
    <property type="term" value="P:translation"/>
    <property type="evidence" value="ECO:0007669"/>
    <property type="project" value="InterPro"/>
</dbReference>
<reference evidence="5 6" key="1">
    <citation type="submission" date="2018-10" db="EMBL/GenBank/DDBJ databases">
        <title>A high-quality apple genome assembly.</title>
        <authorList>
            <person name="Hu J."/>
        </authorList>
    </citation>
    <scope>NUCLEOTIDE SEQUENCE [LARGE SCALE GENOMIC DNA]</scope>
    <source>
        <strain evidence="6">cv. HFTH1</strain>
        <tissue evidence="5">Young leaf</tissue>
    </source>
</reference>
<dbReference type="STRING" id="3750.A0A498J317"/>
<protein>
    <recommendedName>
        <fullName evidence="4">40S ribosomal protein S7</fullName>
    </recommendedName>
</protein>
<evidence type="ECO:0000313" key="5">
    <source>
        <dbReference type="EMBL" id="RXH87841.1"/>
    </source>
</evidence>
<dbReference type="GO" id="GO:0032040">
    <property type="term" value="C:small-subunit processome"/>
    <property type="evidence" value="ECO:0007669"/>
    <property type="project" value="TreeGrafter"/>
</dbReference>
<sequence>MYTSRKKISNDNNAEPTEFEESVAQFWGLILCSLSVQSLFDLENTNQELKSDTKDLYNRDTLGN</sequence>
<dbReference type="GO" id="GO:0022627">
    <property type="term" value="C:cytosolic small ribosomal subunit"/>
    <property type="evidence" value="ECO:0007669"/>
    <property type="project" value="TreeGrafter"/>
</dbReference>
<dbReference type="Proteomes" id="UP000290289">
    <property type="component" value="Chromosome 10"/>
</dbReference>
<keyword evidence="6" id="KW-1185">Reference proteome</keyword>
<dbReference type="GO" id="GO:0006364">
    <property type="term" value="P:rRNA processing"/>
    <property type="evidence" value="ECO:0007669"/>
    <property type="project" value="TreeGrafter"/>
</dbReference>
<dbReference type="InterPro" id="IPR000554">
    <property type="entry name" value="Ribosomal_eS7"/>
</dbReference>
<organism evidence="5 6">
    <name type="scientific">Malus domestica</name>
    <name type="common">Apple</name>
    <name type="synonym">Pyrus malus</name>
    <dbReference type="NCBI Taxonomy" id="3750"/>
    <lineage>
        <taxon>Eukaryota</taxon>
        <taxon>Viridiplantae</taxon>
        <taxon>Streptophyta</taxon>
        <taxon>Embryophyta</taxon>
        <taxon>Tracheophyta</taxon>
        <taxon>Spermatophyta</taxon>
        <taxon>Magnoliopsida</taxon>
        <taxon>eudicotyledons</taxon>
        <taxon>Gunneridae</taxon>
        <taxon>Pentapetalae</taxon>
        <taxon>rosids</taxon>
        <taxon>fabids</taxon>
        <taxon>Rosales</taxon>
        <taxon>Rosaceae</taxon>
        <taxon>Amygdaloideae</taxon>
        <taxon>Maleae</taxon>
        <taxon>Malus</taxon>
    </lineage>
</organism>
<evidence type="ECO:0000256" key="3">
    <source>
        <dbReference type="ARBA" id="ARBA00023274"/>
    </source>
</evidence>
<comment type="caution">
    <text evidence="5">The sequence shown here is derived from an EMBL/GenBank/DDBJ whole genome shotgun (WGS) entry which is preliminary data.</text>
</comment>
<comment type="similarity">
    <text evidence="1 4">Belongs to the eukaryotic ribosomal protein eS7 family.</text>
</comment>
<accession>A0A498J317</accession>
<dbReference type="GO" id="GO:0003735">
    <property type="term" value="F:structural constituent of ribosome"/>
    <property type="evidence" value="ECO:0007669"/>
    <property type="project" value="InterPro"/>
</dbReference>
<evidence type="ECO:0000313" key="6">
    <source>
        <dbReference type="Proteomes" id="UP000290289"/>
    </source>
</evidence>
<dbReference type="EMBL" id="RDQH01000336">
    <property type="protein sequence ID" value="RXH87841.1"/>
    <property type="molecule type" value="Genomic_DNA"/>
</dbReference>
<keyword evidence="2 4" id="KW-0689">Ribosomal protein</keyword>
<dbReference type="GO" id="GO:0030686">
    <property type="term" value="C:90S preribosome"/>
    <property type="evidence" value="ECO:0007669"/>
    <property type="project" value="TreeGrafter"/>
</dbReference>
<dbReference type="PANTHER" id="PTHR11278:SF0">
    <property type="entry name" value="SMALL RIBOSOMAL SUBUNIT PROTEIN ES7"/>
    <property type="match status" value="1"/>
</dbReference>
<evidence type="ECO:0000256" key="4">
    <source>
        <dbReference type="RuleBase" id="RU364105"/>
    </source>
</evidence>
<dbReference type="GO" id="GO:0042274">
    <property type="term" value="P:ribosomal small subunit biogenesis"/>
    <property type="evidence" value="ECO:0007669"/>
    <property type="project" value="TreeGrafter"/>
</dbReference>
<gene>
    <name evidence="5" type="ORF">DVH24_034741</name>
</gene>
<evidence type="ECO:0000256" key="2">
    <source>
        <dbReference type="ARBA" id="ARBA00022980"/>
    </source>
</evidence>